<dbReference type="PRINTS" id="PR00032">
    <property type="entry name" value="HTHARAC"/>
</dbReference>
<reference evidence="5 6" key="1">
    <citation type="submission" date="2023-12" db="EMBL/GenBank/DDBJ databases">
        <title>Novel species of the genus Arcicella isolated from rivers.</title>
        <authorList>
            <person name="Lu H."/>
        </authorList>
    </citation>
    <scope>NUCLEOTIDE SEQUENCE [LARGE SCALE GENOMIC DNA]</scope>
    <source>
        <strain evidence="5 6">LMG 21963</strain>
    </source>
</reference>
<dbReference type="SUPFAM" id="SSF46689">
    <property type="entry name" value="Homeodomain-like"/>
    <property type="match status" value="2"/>
</dbReference>
<dbReference type="SMART" id="SM00342">
    <property type="entry name" value="HTH_ARAC"/>
    <property type="match status" value="1"/>
</dbReference>
<evidence type="ECO:0000313" key="5">
    <source>
        <dbReference type="EMBL" id="MEA5259401.1"/>
    </source>
</evidence>
<dbReference type="EMBL" id="JAYFUL010000030">
    <property type="protein sequence ID" value="MEA5259401.1"/>
    <property type="molecule type" value="Genomic_DNA"/>
</dbReference>
<accession>A0ABU5QSN8</accession>
<dbReference type="InterPro" id="IPR018062">
    <property type="entry name" value="HTH_AraC-typ_CS"/>
</dbReference>
<dbReference type="Gene3D" id="1.10.10.60">
    <property type="entry name" value="Homeodomain-like"/>
    <property type="match status" value="2"/>
</dbReference>
<dbReference type="RefSeq" id="WP_323250987.1">
    <property type="nucleotide sequence ID" value="NZ_JAYFUL010000030.1"/>
</dbReference>
<evidence type="ECO:0000313" key="6">
    <source>
        <dbReference type="Proteomes" id="UP001304671"/>
    </source>
</evidence>
<dbReference type="InterPro" id="IPR018060">
    <property type="entry name" value="HTH_AraC"/>
</dbReference>
<organism evidence="5 6">
    <name type="scientific">Arcicella aquatica</name>
    <dbReference type="NCBI Taxonomy" id="217141"/>
    <lineage>
        <taxon>Bacteria</taxon>
        <taxon>Pseudomonadati</taxon>
        <taxon>Bacteroidota</taxon>
        <taxon>Cytophagia</taxon>
        <taxon>Cytophagales</taxon>
        <taxon>Flectobacillaceae</taxon>
        <taxon>Arcicella</taxon>
    </lineage>
</organism>
<proteinExistence type="predicted"/>
<name>A0ABU5QSN8_9BACT</name>
<gene>
    <name evidence="5" type="ORF">VB264_16500</name>
</gene>
<keyword evidence="2" id="KW-0238">DNA-binding</keyword>
<dbReference type="PANTHER" id="PTHR43280:SF27">
    <property type="entry name" value="TRANSCRIPTIONAL REGULATOR MTLR"/>
    <property type="match status" value="1"/>
</dbReference>
<protein>
    <submittedName>
        <fullName evidence="5">Helix-turn-helix domain-containing protein</fullName>
    </submittedName>
</protein>
<feature type="domain" description="HTH araC/xylS-type" evidence="4">
    <location>
        <begin position="180"/>
        <end position="278"/>
    </location>
</feature>
<dbReference type="PROSITE" id="PS01124">
    <property type="entry name" value="HTH_ARAC_FAMILY_2"/>
    <property type="match status" value="1"/>
</dbReference>
<evidence type="ECO:0000256" key="3">
    <source>
        <dbReference type="ARBA" id="ARBA00023163"/>
    </source>
</evidence>
<evidence type="ECO:0000256" key="1">
    <source>
        <dbReference type="ARBA" id="ARBA00023015"/>
    </source>
</evidence>
<comment type="caution">
    <text evidence="5">The sequence shown here is derived from an EMBL/GenBank/DDBJ whole genome shotgun (WGS) entry which is preliminary data.</text>
</comment>
<dbReference type="PANTHER" id="PTHR43280">
    <property type="entry name" value="ARAC-FAMILY TRANSCRIPTIONAL REGULATOR"/>
    <property type="match status" value="1"/>
</dbReference>
<dbReference type="InterPro" id="IPR020449">
    <property type="entry name" value="Tscrpt_reg_AraC-type_HTH"/>
</dbReference>
<keyword evidence="3" id="KW-0804">Transcription</keyword>
<dbReference type="InterPro" id="IPR009057">
    <property type="entry name" value="Homeodomain-like_sf"/>
</dbReference>
<keyword evidence="1" id="KW-0805">Transcription regulation</keyword>
<sequence>MMNTEILNKYNERRQEYKPYGLTCELWTPNLMSKPDRHNEIELNYFVDGNMTYLFNDRKIVIPEKKIAVFWGLTPHQIIDCNSTLPYYVCTIPFSQFLSWNLPSSFVDKILRGEVIVELTEIYSVFDEFMFKNWNIGINQASNMELILLEVHARLLRLALETSYNHEFTSIQRYDFSVTEQIVVYISQNYLQPISIADIGAAVGLHPDYANSIFKKTFGYTLHESIIQERISHAQRKLAISDQSITEIAFECGFNSISRFNATFKKINGCTPREYRKTNTRLVSQK</sequence>
<evidence type="ECO:0000259" key="4">
    <source>
        <dbReference type="PROSITE" id="PS01124"/>
    </source>
</evidence>
<dbReference type="Pfam" id="PF12833">
    <property type="entry name" value="HTH_18"/>
    <property type="match status" value="1"/>
</dbReference>
<keyword evidence="6" id="KW-1185">Reference proteome</keyword>
<evidence type="ECO:0000256" key="2">
    <source>
        <dbReference type="ARBA" id="ARBA00023125"/>
    </source>
</evidence>
<dbReference type="PROSITE" id="PS00041">
    <property type="entry name" value="HTH_ARAC_FAMILY_1"/>
    <property type="match status" value="1"/>
</dbReference>
<dbReference type="Proteomes" id="UP001304671">
    <property type="component" value="Unassembled WGS sequence"/>
</dbReference>